<name>A0A4R0PE48_9SPHI</name>
<evidence type="ECO:0000259" key="1">
    <source>
        <dbReference type="Pfam" id="PF01494"/>
    </source>
</evidence>
<protein>
    <submittedName>
        <fullName evidence="2">NAD(P)/FAD-dependent oxidoreductase</fullName>
    </submittedName>
</protein>
<feature type="domain" description="FAD-binding" evidence="1">
    <location>
        <begin position="4"/>
        <end position="310"/>
    </location>
</feature>
<evidence type="ECO:0000313" key="2">
    <source>
        <dbReference type="EMBL" id="TCD15851.1"/>
    </source>
</evidence>
<keyword evidence="3" id="KW-1185">Reference proteome</keyword>
<gene>
    <name evidence="2" type="ORF">EZ456_24135</name>
</gene>
<dbReference type="RefSeq" id="WP_131534678.1">
    <property type="nucleotide sequence ID" value="NZ_SJSO01000036.1"/>
</dbReference>
<dbReference type="PANTHER" id="PTHR42685">
    <property type="entry name" value="GERANYLGERANYL DIPHOSPHATE REDUCTASE"/>
    <property type="match status" value="1"/>
</dbReference>
<reference evidence="2 3" key="1">
    <citation type="submission" date="2019-02" db="EMBL/GenBank/DDBJ databases">
        <title>Pedobacter sp. RP-3-21 sp. nov., isolated from Arctic soil.</title>
        <authorList>
            <person name="Dahal R.H."/>
        </authorList>
    </citation>
    <scope>NUCLEOTIDE SEQUENCE [LARGE SCALE GENOMIC DNA]</scope>
    <source>
        <strain evidence="2 3">RP-3-21</strain>
    </source>
</reference>
<organism evidence="2 3">
    <name type="scientific">Pedobacter psychrodurus</name>
    <dbReference type="NCBI Taxonomy" id="2530456"/>
    <lineage>
        <taxon>Bacteria</taxon>
        <taxon>Pseudomonadati</taxon>
        <taxon>Bacteroidota</taxon>
        <taxon>Sphingobacteriia</taxon>
        <taxon>Sphingobacteriales</taxon>
        <taxon>Sphingobacteriaceae</taxon>
        <taxon>Pedobacter</taxon>
    </lineage>
</organism>
<evidence type="ECO:0000313" key="3">
    <source>
        <dbReference type="Proteomes" id="UP000293925"/>
    </source>
</evidence>
<comment type="caution">
    <text evidence="2">The sequence shown here is derived from an EMBL/GenBank/DDBJ whole genome shotgun (WGS) entry which is preliminary data.</text>
</comment>
<sequence length="375" mass="42253">MQAETEILIIGGGLAGLTAALHLNKLGLNVTLIEKDTYPHHKVCGEYISNEVLPYFEWLGLTIENMKPTLISDLLFTSILGKSIQTKLPLGGFGISRYTIDHYLYTELIERNVKVIHDSVVQVNFANNQFTVETATDSYVAPYVIGAYGKRSKIDVKLNRNFINKQSPYLAVKAHYKADFPNNLVSLHNFEGGYCGVSKVENDQLNICYLASYERFKKHKNLLSFQENVLYKNSYLKAILENATSLFDTPLTISQISFEAKEPVYNHILMIGDTAGLIHPLCGNGMAMAIHSAKIVSELLHQRIEGQISSRVALEESYTLHWNREFKSRLKMGRVLSSLLSNNKFESLAMNALIKMPFLLHKIIKRTHGKPITIS</sequence>
<dbReference type="Pfam" id="PF01494">
    <property type="entry name" value="FAD_binding_3"/>
    <property type="match status" value="1"/>
</dbReference>
<accession>A0A4R0PE48</accession>
<dbReference type="InterPro" id="IPR050407">
    <property type="entry name" value="Geranylgeranyl_reductase"/>
</dbReference>
<proteinExistence type="predicted"/>
<dbReference type="Proteomes" id="UP000293925">
    <property type="component" value="Unassembled WGS sequence"/>
</dbReference>
<dbReference type="AlphaFoldDB" id="A0A4R0PE48"/>
<dbReference type="SUPFAM" id="SSF51905">
    <property type="entry name" value="FAD/NAD(P)-binding domain"/>
    <property type="match status" value="1"/>
</dbReference>
<dbReference type="PRINTS" id="PR00420">
    <property type="entry name" value="RNGMNOXGNASE"/>
</dbReference>
<dbReference type="InterPro" id="IPR036188">
    <property type="entry name" value="FAD/NAD-bd_sf"/>
</dbReference>
<dbReference type="Gene3D" id="3.50.50.60">
    <property type="entry name" value="FAD/NAD(P)-binding domain"/>
    <property type="match status" value="1"/>
</dbReference>
<dbReference type="GO" id="GO:0071949">
    <property type="term" value="F:FAD binding"/>
    <property type="evidence" value="ECO:0007669"/>
    <property type="project" value="InterPro"/>
</dbReference>
<dbReference type="EMBL" id="SJSO01000036">
    <property type="protein sequence ID" value="TCD15851.1"/>
    <property type="molecule type" value="Genomic_DNA"/>
</dbReference>
<dbReference type="InterPro" id="IPR002938">
    <property type="entry name" value="FAD-bd"/>
</dbReference>
<dbReference type="PANTHER" id="PTHR42685:SF22">
    <property type="entry name" value="CONDITIONED MEDIUM FACTOR RECEPTOR 1"/>
    <property type="match status" value="1"/>
</dbReference>
<dbReference type="OrthoDB" id="1142316at2"/>